<keyword evidence="1" id="KW-1133">Transmembrane helix</keyword>
<keyword evidence="1" id="KW-0472">Membrane</keyword>
<dbReference type="InterPro" id="IPR050400">
    <property type="entry name" value="Bact_Cytoskel_RodZ"/>
</dbReference>
<dbReference type="PANTHER" id="PTHR34475:SF1">
    <property type="entry name" value="CYTOSKELETON PROTEIN RODZ"/>
    <property type="match status" value="1"/>
</dbReference>
<reference evidence="3 4" key="1">
    <citation type="submission" date="2017-04" db="EMBL/GenBank/DDBJ databases">
        <title>Unexpected and diverse lifestyles within the genus Limnohabitans.</title>
        <authorList>
            <person name="Kasalicky V."/>
            <person name="Mehrshad M."/>
            <person name="Andrei S.-A."/>
            <person name="Salcher M."/>
            <person name="Kratochvilova H."/>
            <person name="Simek K."/>
            <person name="Ghai R."/>
        </authorList>
    </citation>
    <scope>NUCLEOTIDE SEQUENCE [LARGE SCALE GENOMIC DNA]</scope>
    <source>
        <strain evidence="3 4">II-B4</strain>
    </source>
</reference>
<dbReference type="PANTHER" id="PTHR34475">
    <property type="match status" value="1"/>
</dbReference>
<dbReference type="OrthoDB" id="5293433at2"/>
<keyword evidence="1" id="KW-0812">Transmembrane</keyword>
<dbReference type="GO" id="GO:0003677">
    <property type="term" value="F:DNA binding"/>
    <property type="evidence" value="ECO:0007669"/>
    <property type="project" value="InterPro"/>
</dbReference>
<sequence length="318" mass="33604">MSENPNSDEILVNSTSLPEAKTTAGKLLKEARLRAGVHLAVLSVALNVPVRQLEALEADQYQSDQSPVFARGLASSVCRQLRVDPAPILALLPQAANYLEPNGLVRQAYVAPANLGRMSRSSAGLSARALWAAVGMVVLIAALIWLPSPAHWAWLDELAAYLSTPTVEVRTVTSEPEVMPLASNASEAAALGAVSVVPSAPAAVLVTPTVVASTIGAVQNPPSVAQEIPKTHATMEIASAPELLFTATDTSWIEVRDTKNQMIWNGVLKSGETKNLQTPASVNVAIGQARAIQVSIKGQAFDLKPFTKANVARFEVKP</sequence>
<keyword evidence="4" id="KW-1185">Reference proteome</keyword>
<dbReference type="Pfam" id="PF13413">
    <property type="entry name" value="HTH_25"/>
    <property type="match status" value="1"/>
</dbReference>
<dbReference type="RefSeq" id="WP_108313286.1">
    <property type="nucleotide sequence ID" value="NZ_NESN01000004.1"/>
</dbReference>
<dbReference type="InterPro" id="IPR025194">
    <property type="entry name" value="RodZ-like_C"/>
</dbReference>
<evidence type="ECO:0000259" key="2">
    <source>
        <dbReference type="Pfam" id="PF13464"/>
    </source>
</evidence>
<dbReference type="EMBL" id="NESN01000004">
    <property type="protein sequence ID" value="PUE52922.1"/>
    <property type="molecule type" value="Genomic_DNA"/>
</dbReference>
<organism evidence="3 4">
    <name type="scientific">Limnohabitans parvus II-B4</name>
    <dbReference type="NCBI Taxonomy" id="1293052"/>
    <lineage>
        <taxon>Bacteria</taxon>
        <taxon>Pseudomonadati</taxon>
        <taxon>Pseudomonadota</taxon>
        <taxon>Betaproteobacteria</taxon>
        <taxon>Burkholderiales</taxon>
        <taxon>Comamonadaceae</taxon>
        <taxon>Limnohabitans</taxon>
    </lineage>
</organism>
<feature type="domain" description="Cytoskeleton protein RodZ-like C-terminal" evidence="2">
    <location>
        <begin position="245"/>
        <end position="315"/>
    </location>
</feature>
<dbReference type="AlphaFoldDB" id="A0A315E9G5"/>
<dbReference type="Pfam" id="PF13464">
    <property type="entry name" value="RodZ_C"/>
    <property type="match status" value="1"/>
</dbReference>
<dbReference type="InterPro" id="IPR010982">
    <property type="entry name" value="Lambda_DNA-bd_dom_sf"/>
</dbReference>
<dbReference type="Gene3D" id="1.10.260.40">
    <property type="entry name" value="lambda repressor-like DNA-binding domains"/>
    <property type="match status" value="1"/>
</dbReference>
<dbReference type="Proteomes" id="UP000250790">
    <property type="component" value="Unassembled WGS sequence"/>
</dbReference>
<comment type="caution">
    <text evidence="3">The sequence shown here is derived from an EMBL/GenBank/DDBJ whole genome shotgun (WGS) entry which is preliminary data.</text>
</comment>
<protein>
    <recommendedName>
        <fullName evidence="2">Cytoskeleton protein RodZ-like C-terminal domain-containing protein</fullName>
    </recommendedName>
</protein>
<accession>A0A315E9G5</accession>
<evidence type="ECO:0000256" key="1">
    <source>
        <dbReference type="SAM" id="Phobius"/>
    </source>
</evidence>
<proteinExistence type="predicted"/>
<gene>
    <name evidence="3" type="ORF">B9Z37_12260</name>
</gene>
<evidence type="ECO:0000313" key="3">
    <source>
        <dbReference type="EMBL" id="PUE52922.1"/>
    </source>
</evidence>
<feature type="transmembrane region" description="Helical" evidence="1">
    <location>
        <begin position="125"/>
        <end position="146"/>
    </location>
</feature>
<evidence type="ECO:0000313" key="4">
    <source>
        <dbReference type="Proteomes" id="UP000250790"/>
    </source>
</evidence>
<name>A0A315E9G5_9BURK</name>